<name>A0A839QXY1_9MICO</name>
<keyword evidence="1" id="KW-0472">Membrane</keyword>
<accession>A0A839QXY1</accession>
<dbReference type="Gene3D" id="1.20.210.10">
    <property type="entry name" value="Cytochrome c oxidase-like, subunit I domain"/>
    <property type="match status" value="1"/>
</dbReference>
<keyword evidence="1" id="KW-1133">Transmembrane helix</keyword>
<dbReference type="EMBL" id="JACHWP010000010">
    <property type="protein sequence ID" value="MBB3023700.1"/>
    <property type="molecule type" value="Genomic_DNA"/>
</dbReference>
<dbReference type="InterPro" id="IPR021299">
    <property type="entry name" value="DUF2871"/>
</dbReference>
<organism evidence="2 3">
    <name type="scientific">Helcobacillus massiliensis</name>
    <dbReference type="NCBI Taxonomy" id="521392"/>
    <lineage>
        <taxon>Bacteria</taxon>
        <taxon>Bacillati</taxon>
        <taxon>Actinomycetota</taxon>
        <taxon>Actinomycetes</taxon>
        <taxon>Micrococcales</taxon>
        <taxon>Dermabacteraceae</taxon>
        <taxon>Helcobacillus</taxon>
    </lineage>
</organism>
<comment type="caution">
    <text evidence="2">The sequence shown here is derived from an EMBL/GenBank/DDBJ whole genome shotgun (WGS) entry which is preliminary data.</text>
</comment>
<dbReference type="GO" id="GO:0016740">
    <property type="term" value="F:transferase activity"/>
    <property type="evidence" value="ECO:0007669"/>
    <property type="project" value="UniProtKB-KW"/>
</dbReference>
<evidence type="ECO:0000313" key="2">
    <source>
        <dbReference type="EMBL" id="MBB3023700.1"/>
    </source>
</evidence>
<gene>
    <name evidence="2" type="ORF">FHX50_002001</name>
</gene>
<dbReference type="AlphaFoldDB" id="A0A839QXY1"/>
<evidence type="ECO:0000256" key="1">
    <source>
        <dbReference type="SAM" id="Phobius"/>
    </source>
</evidence>
<feature type="transmembrane region" description="Helical" evidence="1">
    <location>
        <begin position="43"/>
        <end position="61"/>
    </location>
</feature>
<proteinExistence type="predicted"/>
<protein>
    <submittedName>
        <fullName evidence="2">Glucan phosphoethanolaminetransferase (Alkaline phosphatase superfamily)</fullName>
    </submittedName>
</protein>
<keyword evidence="2" id="KW-0808">Transferase</keyword>
<dbReference type="InterPro" id="IPR036927">
    <property type="entry name" value="Cyt_c_oxase-like_su1_sf"/>
</dbReference>
<sequence length="148" mass="15894">MMKNYAAAVMYTILGLVSGLFYREYTKSIDAVGVKSQLSTVHTHLLALGLLMALIMIALDASLRLSGRRSFTVFFWVYNAGVLLTSVMMVIRGILTLQGKTEEMTTAAIPGIAGLGHMLITGGLIALLVALYGAIKDREVTTAEPAAR</sequence>
<feature type="transmembrane region" description="Helical" evidence="1">
    <location>
        <begin position="107"/>
        <end position="132"/>
    </location>
</feature>
<feature type="transmembrane region" description="Helical" evidence="1">
    <location>
        <begin position="73"/>
        <end position="95"/>
    </location>
</feature>
<dbReference type="RefSeq" id="WP_183377045.1">
    <property type="nucleotide sequence ID" value="NZ_CBCSFZ010000063.1"/>
</dbReference>
<evidence type="ECO:0000313" key="3">
    <source>
        <dbReference type="Proteomes" id="UP000568050"/>
    </source>
</evidence>
<reference evidence="2 3" key="1">
    <citation type="submission" date="2020-08" db="EMBL/GenBank/DDBJ databases">
        <title>Sequencing the genomes of 1000 actinobacteria strains.</title>
        <authorList>
            <person name="Klenk H.-P."/>
        </authorList>
    </citation>
    <scope>NUCLEOTIDE SEQUENCE [LARGE SCALE GENOMIC DNA]</scope>
    <source>
        <strain evidence="2 3">DSM 23040</strain>
    </source>
</reference>
<dbReference type="Pfam" id="PF11070">
    <property type="entry name" value="DUF2871"/>
    <property type="match status" value="1"/>
</dbReference>
<keyword evidence="3" id="KW-1185">Reference proteome</keyword>
<keyword evidence="1" id="KW-0812">Transmembrane</keyword>
<dbReference type="Proteomes" id="UP000568050">
    <property type="component" value="Unassembled WGS sequence"/>
</dbReference>